<protein>
    <submittedName>
        <fullName evidence="2">Cys/Met metabolism pyridoxal-phosphate-dependent enzyme</fullName>
    </submittedName>
</protein>
<proteinExistence type="predicted"/>
<evidence type="ECO:0000313" key="2">
    <source>
        <dbReference type="EMBL" id="QHD48713.1"/>
    </source>
</evidence>
<sequence length="113" mass="12363">MNSGHRGSVLRCALLSTLLFVSVPTPGVAQSALTVDDAIAVVQQRYEGELLDIEMKSGRGWENSEQVYELRLLTAQGNVLKIRIAREDGRFLEIDGRGQIEARLPPTRDNGGA</sequence>
<dbReference type="AlphaFoldDB" id="A0A857GHJ5"/>
<dbReference type="EMBL" id="CP024621">
    <property type="protein sequence ID" value="QHD48713.1"/>
    <property type="molecule type" value="Genomic_DNA"/>
</dbReference>
<evidence type="ECO:0000256" key="1">
    <source>
        <dbReference type="SAM" id="SignalP"/>
    </source>
</evidence>
<organism evidence="2 3">
    <name type="scientific">Vreelandella aquamarina</name>
    <dbReference type="NCBI Taxonomy" id="77097"/>
    <lineage>
        <taxon>Bacteria</taxon>
        <taxon>Pseudomonadati</taxon>
        <taxon>Pseudomonadota</taxon>
        <taxon>Gammaproteobacteria</taxon>
        <taxon>Oceanospirillales</taxon>
        <taxon>Halomonadaceae</taxon>
        <taxon>Vreelandella</taxon>
    </lineage>
</organism>
<gene>
    <name evidence="2" type="ORF">CTT34_02940</name>
</gene>
<feature type="chain" id="PRO_5032538071" evidence="1">
    <location>
        <begin position="30"/>
        <end position="113"/>
    </location>
</feature>
<reference evidence="2 3" key="1">
    <citation type="submission" date="2017-10" db="EMBL/GenBank/DDBJ databases">
        <title>Coral associated bacteria.</title>
        <authorList>
            <person name="Wang X."/>
        </authorList>
    </citation>
    <scope>NUCLEOTIDE SEQUENCE [LARGE SCALE GENOMIC DNA]</scope>
    <source>
        <strain evidence="2 3">SCSIO 43005</strain>
    </source>
</reference>
<dbReference type="KEGG" id="hmd:CTT34_02940"/>
<feature type="signal peptide" evidence="1">
    <location>
        <begin position="1"/>
        <end position="29"/>
    </location>
</feature>
<accession>A0A857GHJ5</accession>
<name>A0A857GHJ5_9GAMM</name>
<dbReference type="Proteomes" id="UP000463949">
    <property type="component" value="Chromosome"/>
</dbReference>
<keyword evidence="1" id="KW-0732">Signal</keyword>
<evidence type="ECO:0000313" key="3">
    <source>
        <dbReference type="Proteomes" id="UP000463949"/>
    </source>
</evidence>
<dbReference type="RefSeq" id="WP_159341056.1">
    <property type="nucleotide sequence ID" value="NZ_CP024621.1"/>
</dbReference>
<dbReference type="OrthoDB" id="5770914at2"/>